<sequence>MKKFALMLTVMFLFAAAVSPATAAPIVFRFAGQSPPEHMATKTMEAMAKEIKEGTNGRVEVKVYPASQLGNYTLVMEEMIRGTIDMACMSLATDFDPRLEIIYTNGFVTGYDSAKKALVPGAWLPNKLNAFLNEVGVHLLGSYVEGFIGIGSSKAVKDPLDPKVDKGVLTRVPNMVVYTAGAKAMGYRPITIPYPDVYQSMQTGVCDAVDGYPTAAAYTILGDVLKYWYATNYSMEYLGYMISDKSWKKLSPEDQKVFQEVCRKYTLKSIDNAKSEDDKYMALMEKKGIKVFKYSEEELKPIKEACVSTWEAVGKAGTGVELMKEFKKELGNL</sequence>
<evidence type="ECO:0000256" key="3">
    <source>
        <dbReference type="ARBA" id="ARBA00022729"/>
    </source>
</evidence>
<name>A0A073IUX0_9BACT</name>
<dbReference type="EMBL" id="JMKI01000005">
    <property type="protein sequence ID" value="KEJ93276.1"/>
    <property type="molecule type" value="Genomic_DNA"/>
</dbReference>
<gene>
    <name evidence="5" type="ORF">EH55_10450</name>
</gene>
<dbReference type="STRING" id="2754.EH55_10450"/>
<comment type="caution">
    <text evidence="5">The sequence shown here is derived from an EMBL/GenBank/DDBJ whole genome shotgun (WGS) entry which is preliminary data.</text>
</comment>
<keyword evidence="6" id="KW-1185">Reference proteome</keyword>
<dbReference type="AlphaFoldDB" id="A0A073IUX0"/>
<comment type="similarity">
    <text evidence="1">Belongs to the bacterial solute-binding protein 7 family.</text>
</comment>
<evidence type="ECO:0000313" key="5">
    <source>
        <dbReference type="EMBL" id="KEJ93276.1"/>
    </source>
</evidence>
<keyword evidence="3 4" id="KW-0732">Signal</keyword>
<dbReference type="InterPro" id="IPR038404">
    <property type="entry name" value="TRAP_DctP_sf"/>
</dbReference>
<dbReference type="GeneID" id="90982661"/>
<feature type="signal peptide" evidence="4">
    <location>
        <begin position="1"/>
        <end position="23"/>
    </location>
</feature>
<dbReference type="eggNOG" id="COG1638">
    <property type="taxonomic scope" value="Bacteria"/>
</dbReference>
<dbReference type="Proteomes" id="UP000027665">
    <property type="component" value="Unassembled WGS sequence"/>
</dbReference>
<evidence type="ECO:0000256" key="1">
    <source>
        <dbReference type="ARBA" id="ARBA00009023"/>
    </source>
</evidence>
<evidence type="ECO:0000256" key="4">
    <source>
        <dbReference type="SAM" id="SignalP"/>
    </source>
</evidence>
<protein>
    <submittedName>
        <fullName evidence="5">C4-dicarboxylate ABC transporter substrate-binding protein</fullName>
    </submittedName>
</protein>
<dbReference type="RefSeq" id="WP_037974329.1">
    <property type="nucleotide sequence ID" value="NZ_CAMETI010000052.1"/>
</dbReference>
<dbReference type="NCBIfam" id="NF037995">
    <property type="entry name" value="TRAP_S1"/>
    <property type="match status" value="1"/>
</dbReference>
<organism evidence="5 6">
    <name type="scientific">Synergistes jonesii</name>
    <dbReference type="NCBI Taxonomy" id="2754"/>
    <lineage>
        <taxon>Bacteria</taxon>
        <taxon>Thermotogati</taxon>
        <taxon>Synergistota</taxon>
        <taxon>Synergistia</taxon>
        <taxon>Synergistales</taxon>
        <taxon>Synergistaceae</taxon>
        <taxon>Synergistes</taxon>
    </lineage>
</organism>
<dbReference type="Gene3D" id="3.40.190.170">
    <property type="entry name" value="Bacterial extracellular solute-binding protein, family 7"/>
    <property type="match status" value="1"/>
</dbReference>
<evidence type="ECO:0000256" key="2">
    <source>
        <dbReference type="ARBA" id="ARBA00022448"/>
    </source>
</evidence>
<dbReference type="PANTHER" id="PTHR33376:SF7">
    <property type="entry name" value="C4-DICARBOXYLATE-BINDING PROTEIN DCTB"/>
    <property type="match status" value="1"/>
</dbReference>
<accession>A0A073IUX0</accession>
<proteinExistence type="inferred from homology"/>
<keyword evidence="2" id="KW-0813">Transport</keyword>
<dbReference type="InterPro" id="IPR018389">
    <property type="entry name" value="DctP_fam"/>
</dbReference>
<dbReference type="GO" id="GO:0055085">
    <property type="term" value="P:transmembrane transport"/>
    <property type="evidence" value="ECO:0007669"/>
    <property type="project" value="InterPro"/>
</dbReference>
<dbReference type="Pfam" id="PF03480">
    <property type="entry name" value="DctP"/>
    <property type="match status" value="1"/>
</dbReference>
<dbReference type="OrthoDB" id="9815946at2"/>
<dbReference type="PANTHER" id="PTHR33376">
    <property type="match status" value="1"/>
</dbReference>
<feature type="chain" id="PRO_5001690038" evidence="4">
    <location>
        <begin position="24"/>
        <end position="333"/>
    </location>
</feature>
<reference evidence="5 6" key="1">
    <citation type="submission" date="2014-04" db="EMBL/GenBank/DDBJ databases">
        <title>Draft Genome Sequence of Synergistes jonesii.</title>
        <authorList>
            <person name="Coil D.A."/>
            <person name="Eisen J.A."/>
            <person name="Holland-Moritz H.E."/>
        </authorList>
    </citation>
    <scope>NUCLEOTIDE SEQUENCE [LARGE SCALE GENOMIC DNA]</scope>
    <source>
        <strain evidence="5 6">78-1</strain>
    </source>
</reference>
<evidence type="ECO:0000313" key="6">
    <source>
        <dbReference type="Proteomes" id="UP000027665"/>
    </source>
</evidence>